<proteinExistence type="predicted"/>
<evidence type="ECO:0000313" key="2">
    <source>
        <dbReference type="EMBL" id="RPB09886.1"/>
    </source>
</evidence>
<feature type="compositionally biased region" description="Low complexity" evidence="1">
    <location>
        <begin position="227"/>
        <end position="241"/>
    </location>
</feature>
<keyword evidence="3" id="KW-1185">Reference proteome</keyword>
<protein>
    <submittedName>
        <fullName evidence="2">Uncharacterized protein</fullName>
    </submittedName>
</protein>
<feature type="region of interest" description="Disordered" evidence="1">
    <location>
        <begin position="219"/>
        <end position="281"/>
    </location>
</feature>
<feature type="region of interest" description="Disordered" evidence="1">
    <location>
        <begin position="537"/>
        <end position="558"/>
    </location>
</feature>
<dbReference type="AlphaFoldDB" id="A0A3N4KH56"/>
<accession>A0A3N4KH56</accession>
<reference evidence="2 3" key="1">
    <citation type="journal article" date="2018" name="Nat. Ecol. Evol.">
        <title>Pezizomycetes genomes reveal the molecular basis of ectomycorrhizal truffle lifestyle.</title>
        <authorList>
            <person name="Murat C."/>
            <person name="Payen T."/>
            <person name="Noel B."/>
            <person name="Kuo A."/>
            <person name="Morin E."/>
            <person name="Chen J."/>
            <person name="Kohler A."/>
            <person name="Krizsan K."/>
            <person name="Balestrini R."/>
            <person name="Da Silva C."/>
            <person name="Montanini B."/>
            <person name="Hainaut M."/>
            <person name="Levati E."/>
            <person name="Barry K.W."/>
            <person name="Belfiori B."/>
            <person name="Cichocki N."/>
            <person name="Clum A."/>
            <person name="Dockter R.B."/>
            <person name="Fauchery L."/>
            <person name="Guy J."/>
            <person name="Iotti M."/>
            <person name="Le Tacon F."/>
            <person name="Lindquist E.A."/>
            <person name="Lipzen A."/>
            <person name="Malagnac F."/>
            <person name="Mello A."/>
            <person name="Molinier V."/>
            <person name="Miyauchi S."/>
            <person name="Poulain J."/>
            <person name="Riccioni C."/>
            <person name="Rubini A."/>
            <person name="Sitrit Y."/>
            <person name="Splivallo R."/>
            <person name="Traeger S."/>
            <person name="Wang M."/>
            <person name="Zifcakova L."/>
            <person name="Wipf D."/>
            <person name="Zambonelli A."/>
            <person name="Paolocci F."/>
            <person name="Nowrousian M."/>
            <person name="Ottonello S."/>
            <person name="Baldrian P."/>
            <person name="Spatafora J.W."/>
            <person name="Henrissat B."/>
            <person name="Nagy L.G."/>
            <person name="Aury J.M."/>
            <person name="Wincker P."/>
            <person name="Grigoriev I.V."/>
            <person name="Bonfante P."/>
            <person name="Martin F.M."/>
        </authorList>
    </citation>
    <scope>NUCLEOTIDE SEQUENCE [LARGE SCALE GENOMIC DNA]</scope>
    <source>
        <strain evidence="2 3">CCBAS932</strain>
    </source>
</reference>
<evidence type="ECO:0000256" key="1">
    <source>
        <dbReference type="SAM" id="MobiDB-lite"/>
    </source>
</evidence>
<gene>
    <name evidence="2" type="ORF">P167DRAFT_607591</name>
</gene>
<dbReference type="InParanoid" id="A0A3N4KH56"/>
<dbReference type="OrthoDB" id="5400675at2759"/>
<feature type="compositionally biased region" description="Low complexity" evidence="1">
    <location>
        <begin position="266"/>
        <end position="275"/>
    </location>
</feature>
<evidence type="ECO:0000313" key="3">
    <source>
        <dbReference type="Proteomes" id="UP000277580"/>
    </source>
</evidence>
<sequence length="657" mass="71262">MASMSSKCISTGAIIDCSHPSKRAACQNIHRETDAANGIALPFIMFRQLPAKPAEAVVNVQSVFASTAPPLSSEPTKFVPSPEALEFLSALFFRSYVAPQFKVPFGVYDPVDAPCSTYIEPEEQLSLLARKLQSFDITAVQIEWTAIQAENPNLGAASSKKKPDSFDKLSAQLTKGSLESLRKELAKPNEALTTRVTKRVVSKRSRPLVQLSPLNISSLTPIHDDSATTSHASDSSSVFSDSDNEDSRSGTTYCSSEKQLPKHSSLESQSVDVSSTADTNVRDPRCKNEIVKAHEENDSLKEDPCGHLMCDDTSTWKASLGEALLAQDIKLDLNVIPERNDNSISSNPVIDEVVQCAPLDYDVIALTPPGLHNNGVTKVTDNNLMENEETPETTVPYSEFLSEGELSLSADITQDDVMINEERLILSPPQMALDRLPQSEATDISLPKACKIVHGETYLVGTILKSANDHSYPELEFAQTTPIFVLGEPSAPICKLFPDSIPVRCEPPTPAVDTASEYEGPDRCNGVEDLEEYVCAGDSDSSDQSSLHSPVTATGHEPGAPKVIVISLGDEDTSTEVPLVNTSSPLGDIDAEFEARGWTLGGSWQDDDELEEPVPSRLQVVKQAVPPAYEKSRFGNLCKNLNMTCVGDGFYRWSPGN</sequence>
<name>A0A3N4KH56_9PEZI</name>
<dbReference type="Proteomes" id="UP000277580">
    <property type="component" value="Unassembled WGS sequence"/>
</dbReference>
<organism evidence="2 3">
    <name type="scientific">Morchella conica CCBAS932</name>
    <dbReference type="NCBI Taxonomy" id="1392247"/>
    <lineage>
        <taxon>Eukaryota</taxon>
        <taxon>Fungi</taxon>
        <taxon>Dikarya</taxon>
        <taxon>Ascomycota</taxon>
        <taxon>Pezizomycotina</taxon>
        <taxon>Pezizomycetes</taxon>
        <taxon>Pezizales</taxon>
        <taxon>Morchellaceae</taxon>
        <taxon>Morchella</taxon>
    </lineage>
</organism>
<feature type="compositionally biased region" description="Polar residues" evidence="1">
    <location>
        <begin position="249"/>
        <end position="258"/>
    </location>
</feature>
<dbReference type="EMBL" id="ML119147">
    <property type="protein sequence ID" value="RPB09886.1"/>
    <property type="molecule type" value="Genomic_DNA"/>
</dbReference>